<evidence type="ECO:0000313" key="2">
    <source>
        <dbReference type="EMBL" id="CAD8054351.1"/>
    </source>
</evidence>
<reference evidence="2" key="1">
    <citation type="submission" date="2021-01" db="EMBL/GenBank/DDBJ databases">
        <authorList>
            <consortium name="Genoscope - CEA"/>
            <person name="William W."/>
        </authorList>
    </citation>
    <scope>NUCLEOTIDE SEQUENCE</scope>
</reference>
<feature type="coiled-coil region" evidence="1">
    <location>
        <begin position="820"/>
        <end position="869"/>
    </location>
</feature>
<proteinExistence type="predicted"/>
<dbReference type="EMBL" id="CAJJDN010000008">
    <property type="protein sequence ID" value="CAD8054351.1"/>
    <property type="molecule type" value="Genomic_DNA"/>
</dbReference>
<keyword evidence="1" id="KW-0175">Coiled coil</keyword>
<evidence type="ECO:0000256" key="1">
    <source>
        <dbReference type="SAM" id="Coils"/>
    </source>
</evidence>
<organism evidence="2 3">
    <name type="scientific">Paramecium sonneborni</name>
    <dbReference type="NCBI Taxonomy" id="65129"/>
    <lineage>
        <taxon>Eukaryota</taxon>
        <taxon>Sar</taxon>
        <taxon>Alveolata</taxon>
        <taxon>Ciliophora</taxon>
        <taxon>Intramacronucleata</taxon>
        <taxon>Oligohymenophorea</taxon>
        <taxon>Peniculida</taxon>
        <taxon>Parameciidae</taxon>
        <taxon>Paramecium</taxon>
    </lineage>
</organism>
<evidence type="ECO:0008006" key="4">
    <source>
        <dbReference type="Google" id="ProtNLM"/>
    </source>
</evidence>
<gene>
    <name evidence="2" type="ORF">PSON_ATCC_30995.1.T0080237</name>
</gene>
<evidence type="ECO:0000313" key="3">
    <source>
        <dbReference type="Proteomes" id="UP000692954"/>
    </source>
</evidence>
<sequence>MLRGGGACANSRQQQSLQMSTLLISNQFETILTNNIQCISKNAEDTQNNYSELLSSLQALLSLDYELNNLIKSQNQLNKQIPNLEKSLQAILESCLLLKNNQLRYYAVKFAEKLSRTIFWHYCSAKSIKDGLQQSFITLFNKIELLNNNEDGFYKSLTEYEITLSKMIFTILPNDFQEGLEVIALFASINEVLMNALPKTMRETIKGGIVQSIRDATKVQYRKIYKQIFNIDIMKWWVLTELKQSTHTIKEIINELQEFYKVLSKSDYYVQQAWIIAISEIVSYAPTLSEDQLVMEQSEIQTLVDVSCLTKIKEEYRVNINIPKLKYTQCQGLYEKLPTLTLLQQIQEQIISRDKFFNILYDNKEEIKEQQKQETTAKTIFEYIFSLFVDCDIEINIDLIRKVNQQFIELNENIQLIKQMSLNKWIKMLESKQCTDPVVFGEFEQKQKQIKHLINKVKEIQKFFIQLDFIFTQWNFIEQITESDSKLQTQSAFVQENKQNLQDCETIRDLNQQNFKDLLLLSIRFDVYFLILTEFIERQYTAVYQVVQSTQSADPILSLYKQYKDVQDIVQISFRKVNEKILQFKEIFQGISEKLKQIEYNYILKFYHVSLKLQHQDLPNQIFEFRNSDHQTLYFIQNYEKQILKIQLINLHQAFKDCVSSSQFQDYEEAKIYLQTIYQICKSMESLLRQNKKLFQHINNFKQSIQIVSSHDKFNDLLNIWTLILQTTTELDQQQFDQAVFLVKYDQLYMKYEQILKLNQQIRWPFNQYLGQYFKMLNQLETIFQELKTFKTFDATADPNTQNRYDSLRLNLKQISQSQIQRIKSTLEQYTLGVDQLQNKLENQTHLSIEDLLNQLINMQEALDDTLNQIQMRINQPQSQQNVGSLNLIQSNRLSDFDNLYNYKIHEDIIVIASYIKFNYNFIEQNAIMDSLKLDLNDDQNQHVVQSGINSAQIRILMFINLINIWNSCLGQEEYDIISKLILQLRLNESNQIIKKEIKTTYKKEFLFILDNILKNLLPNLEEDLRSKIQERNQLSFQIKYEPSFEKSQNLNEKLNSHTNQISTIFQNLQELESDFNYQIPFYHQLMNEFKKADQSTSTLDVSEIKFYQGKQLTELFLLRMDQVSRMIKIQQVKNTYVELECQKKNEIKILVSRKQNKNGIIDKFLEDQQQNQLLVLQGEAGSGKSLAIKMIEEFVWKRNDAIKIIPVIVKLSELKDPIYNAINETLRSLNYKFDVSQIEQLQKDVNQNKMQMLFIFEEYDKLSQHQIEINLFKSNNLYQWKTPSLQKSPKYIIATRSELFKYSNHLRWIDNQEIDYNFQNYWNVKILPFSIEQKNKFLLKFQELIVRNTVIDYYQILCEFEHQDLLMQNFIQLWKKIDLNLNESSIENSLITQSTINKIVNALKQEPKLKNPNDIAFQNLQKSLEQIKSFQYYQKMLEQLNYQQSIDNPSILNVYVSALPKYLQNKSHPEIVKKEYFDIYFNDNYAINCDIQTCNSQIEKDWNKLINSQFFQLYNAEDPIAKTQIYLAQQFGDDQQFQNKVINIIEKMNITHYDLYEQFLTNFFDTALIRIQINDQSINLQAFQQEQWNFCLNLAQKLSQHEIFTIHFNSQGSLIKVGGSVTEWEQYFNDDEYVSQNNKFSKKLLRNSIPLREQFSIYSFENKIIQEFLVAKAIITQLEALEKNSQLDEVMQNSILMLKNISSPFFLGTVNFFVQKCKRKFSLKQQLIKIIQQSSFGEQYCTLASNAFYLLQNIDGVFKGLYFQGIRLKDIPLDQCHFYNCNLQSSEWTNISVNSLTLMKNNMKNMKCQNLKLSTFSFKNSASNPKFIKQFKSGKLIIVNENRIQNIKGETIIDGKFNNCSIIEIKNRFYVKTSQQVCLLKEQNDLIEAEILKIPNVHSISEFDQYIMIFQINSDIDGVIFELNSKTNQIKHQIPINQSFITDYNIKKYYQMYGNKILFLTNTQQISSMHYQIENDQLQFDNLTNHASINGDDQIVTINYYNDLDITVVSFRDQDSMQIYDIIYGTINQLIGRFILLENQKIEFFFLKNDKLQLINQETFKMINECSISNVKLDLLQNNCIKTNDSVLFSFIDSIVILSLHPFEVIKFIQVGAIDFLLNKQINQLQILTQKEIINYDVKYLEDRQNQIKQFNYQFEEVVFSQTSPNFLGRIRNTDEIVLATFKKNDFEFKVLMKSKNPRFYLSNEQNSAIICDGNCTVYFDLKNNMQTKIVNLQYEKILWIKDNQNLFYIQSGFVEEYRNSVITIKNKIQSKQSYRQIKQVQSTENKLYIATTTNDTIVINQQFVQEYITTKQMNKKYREYYITENDLRYESSNRNTITIHYKTNNRINDFWIFSDTILIKEQQEDNDMALLVLLEKQNCQTIAEIYVKIDFIAYTKEQILIITNKLIWLTYSALNLQLLQTTILNANTMFVSSNYLDQLMIISQYSEITIWNTITNMVEFNQKNVELIQYVKMIPCNQNEYYIADRDILKLYIQHQVRFSIQLSKKRINLITNKYGIHHHIYQVEEDKVIYNCMSEDNKVINWRKVVFELDSIREQIVCYDNRDSRLVFLGGSKVQQVQLDAFDDIKVLDIPSTFKGCQVKYNRDCSTIYLRSNEQLLVVESMTMNIINQINLREILPQPYDFGQKLEIYCQNYNNIIIQQEKNGYHFVYNYNQQTGNGQLDMITIGNYNHFIGTNSYGLLIINSQSGIIELFQPKIINPQNNFVSYNRQQQHNKSNIVKCDICDNLLENSQIISTNGQNLSDLWKQGEQVDLLISF</sequence>
<dbReference type="Proteomes" id="UP000692954">
    <property type="component" value="Unassembled WGS sequence"/>
</dbReference>
<comment type="caution">
    <text evidence="2">The sequence shown here is derived from an EMBL/GenBank/DDBJ whole genome shotgun (WGS) entry which is preliminary data.</text>
</comment>
<protein>
    <recommendedName>
        <fullName evidence="4">NACHT domain-containing protein</fullName>
    </recommendedName>
</protein>
<accession>A0A8S1KJ67</accession>
<keyword evidence="3" id="KW-1185">Reference proteome</keyword>
<name>A0A8S1KJ67_9CILI</name>
<dbReference type="OrthoDB" id="292807at2759"/>